<sequence length="105" mass="11892">MRIVEAARLITTGRIDPETLWEITTSVERVTIALLAGRPDYLPNNAKTPVAAWSVMDTRCRSLVQRRAPIHVRRCLPDYKPLPNAFSLKSGKQKTHTEINQLETP</sequence>
<dbReference type="EMBL" id="JAJSOJ010000008">
    <property type="protein sequence ID" value="MCE0742785.1"/>
    <property type="molecule type" value="Genomic_DNA"/>
</dbReference>
<evidence type="ECO:0000313" key="2">
    <source>
        <dbReference type="EMBL" id="MCE0742785.1"/>
    </source>
</evidence>
<gene>
    <name evidence="2" type="ORF">LWC05_02585</name>
</gene>
<evidence type="ECO:0000256" key="1">
    <source>
        <dbReference type="SAM" id="MobiDB-lite"/>
    </source>
</evidence>
<accession>A0ABS8VQR4</accession>
<feature type="region of interest" description="Disordered" evidence="1">
    <location>
        <begin position="82"/>
        <end position="105"/>
    </location>
</feature>
<proteinExistence type="predicted"/>
<protein>
    <submittedName>
        <fullName evidence="2">Uncharacterized protein</fullName>
    </submittedName>
</protein>
<comment type="caution">
    <text evidence="2">The sequence shown here is derived from an EMBL/GenBank/DDBJ whole genome shotgun (WGS) entry which is preliminary data.</text>
</comment>
<organism evidence="2 3">
    <name type="scientific">Acetobacter sicerae</name>
    <dbReference type="NCBI Taxonomy" id="85325"/>
    <lineage>
        <taxon>Bacteria</taxon>
        <taxon>Pseudomonadati</taxon>
        <taxon>Pseudomonadota</taxon>
        <taxon>Alphaproteobacteria</taxon>
        <taxon>Acetobacterales</taxon>
        <taxon>Acetobacteraceae</taxon>
        <taxon>Acetobacter</taxon>
    </lineage>
</organism>
<keyword evidence="3" id="KW-1185">Reference proteome</keyword>
<dbReference type="Proteomes" id="UP001521074">
    <property type="component" value="Unassembled WGS sequence"/>
</dbReference>
<evidence type="ECO:0000313" key="3">
    <source>
        <dbReference type="Proteomes" id="UP001521074"/>
    </source>
</evidence>
<name>A0ABS8VQR4_9PROT</name>
<dbReference type="RefSeq" id="WP_232876311.1">
    <property type="nucleotide sequence ID" value="NZ_JAJSOJ010000008.1"/>
</dbReference>
<reference evidence="2 3" key="1">
    <citation type="submission" date="2021-12" db="EMBL/GenBank/DDBJ databases">
        <title>Genome sequence of Acetobacter sicerae DmPark20a_162.</title>
        <authorList>
            <person name="Chaston J.M."/>
        </authorList>
    </citation>
    <scope>NUCLEOTIDE SEQUENCE [LARGE SCALE GENOMIC DNA]</scope>
    <source>
        <strain evidence="2 3">DmPark20a_162</strain>
    </source>
</reference>